<dbReference type="AlphaFoldDB" id="A0A220VC03"/>
<gene>
    <name evidence="1" type="ORF">CF386_01805</name>
</gene>
<name>A0A220VC03_9GAMM</name>
<proteinExistence type="predicted"/>
<protein>
    <recommendedName>
        <fullName evidence="3">DUF1107 domain-containing protein</fullName>
    </recommendedName>
</protein>
<accession>A0A220VC03</accession>
<sequence>MRLFSYYSPLLIAKHIIRLFTGRIYIKGRGRFDFNNGFLQIPNQAKEKHYKTVCEINLQIKKLKAT</sequence>
<dbReference type="Gene3D" id="3.30.1910.10">
    <property type="entry name" value="so0334 like domain"/>
    <property type="match status" value="1"/>
</dbReference>
<dbReference type="EMBL" id="CP022355">
    <property type="protein sequence ID" value="ASK77875.1"/>
    <property type="molecule type" value="Genomic_DNA"/>
</dbReference>
<dbReference type="InterPro" id="IPR009491">
    <property type="entry name" value="DUF1107"/>
</dbReference>
<organism evidence="1 2">
    <name type="scientific">Paraphotobacterium marinum</name>
    <dbReference type="NCBI Taxonomy" id="1755811"/>
    <lineage>
        <taxon>Bacteria</taxon>
        <taxon>Pseudomonadati</taxon>
        <taxon>Pseudomonadota</taxon>
        <taxon>Gammaproteobacteria</taxon>
        <taxon>Vibrionales</taxon>
        <taxon>Vibrionaceae</taxon>
        <taxon>Paraphotobacterium</taxon>
    </lineage>
</organism>
<keyword evidence="2" id="KW-1185">Reference proteome</keyword>
<evidence type="ECO:0008006" key="3">
    <source>
        <dbReference type="Google" id="ProtNLM"/>
    </source>
</evidence>
<evidence type="ECO:0000313" key="2">
    <source>
        <dbReference type="Proteomes" id="UP000242175"/>
    </source>
</evidence>
<dbReference type="RefSeq" id="WP_089072785.1">
    <property type="nucleotide sequence ID" value="NZ_CBCSAM010000005.1"/>
</dbReference>
<evidence type="ECO:0000313" key="1">
    <source>
        <dbReference type="EMBL" id="ASK77875.1"/>
    </source>
</evidence>
<reference evidence="1 2" key="1">
    <citation type="journal article" date="2016" name="Int. J. Syst. Evol. Microbiol.">
        <title>Paraphotobacterium marinum gen. nov., sp. nov., a member of the family Vibrionaceae, isolated from surface seawater.</title>
        <authorList>
            <person name="Huang Z."/>
            <person name="Dong C."/>
            <person name="Shao Z."/>
        </authorList>
    </citation>
    <scope>NUCLEOTIDE SEQUENCE [LARGE SCALE GENOMIC DNA]</scope>
    <source>
        <strain evidence="1 2">NSCS20N07D</strain>
    </source>
</reference>
<dbReference type="Proteomes" id="UP000242175">
    <property type="component" value="Chromosome large"/>
</dbReference>
<dbReference type="OrthoDB" id="5588896at2"/>
<dbReference type="KEGG" id="pmai:CF386_01805"/>
<dbReference type="Pfam" id="PF06526">
    <property type="entry name" value="DUF1107"/>
    <property type="match status" value="1"/>
</dbReference>